<dbReference type="InterPro" id="IPR012349">
    <property type="entry name" value="Split_barrel_FMN-bd"/>
</dbReference>
<keyword evidence="3" id="KW-1185">Reference proteome</keyword>
<evidence type="ECO:0000313" key="3">
    <source>
        <dbReference type="Proteomes" id="UP001596099"/>
    </source>
</evidence>
<feature type="region of interest" description="Disordered" evidence="1">
    <location>
        <begin position="142"/>
        <end position="168"/>
    </location>
</feature>
<dbReference type="Pfam" id="PF12900">
    <property type="entry name" value="Pyridox_ox_2"/>
    <property type="match status" value="1"/>
</dbReference>
<evidence type="ECO:0000256" key="1">
    <source>
        <dbReference type="SAM" id="MobiDB-lite"/>
    </source>
</evidence>
<dbReference type="EMBL" id="JBHSQH010000001">
    <property type="protein sequence ID" value="MFC5972422.1"/>
    <property type="molecule type" value="Genomic_DNA"/>
</dbReference>
<proteinExistence type="predicted"/>
<dbReference type="Proteomes" id="UP001596099">
    <property type="component" value="Unassembled WGS sequence"/>
</dbReference>
<name>A0ABD5RPV6_9EURY</name>
<protein>
    <submittedName>
        <fullName evidence="2">Pyridoxamine 5'-phosphate oxidase family protein</fullName>
    </submittedName>
</protein>
<gene>
    <name evidence="2" type="ORF">ACFPYI_13860</name>
</gene>
<feature type="compositionally biased region" description="Acidic residues" evidence="1">
    <location>
        <begin position="156"/>
        <end position="168"/>
    </location>
</feature>
<dbReference type="AlphaFoldDB" id="A0ABD5RPV6"/>
<dbReference type="RefSeq" id="WP_247415711.1">
    <property type="nucleotide sequence ID" value="NZ_JALLGW010000001.1"/>
</dbReference>
<evidence type="ECO:0000313" key="2">
    <source>
        <dbReference type="EMBL" id="MFC5972422.1"/>
    </source>
</evidence>
<comment type="caution">
    <text evidence="2">The sequence shown here is derived from an EMBL/GenBank/DDBJ whole genome shotgun (WGS) entry which is preliminary data.</text>
</comment>
<sequence>MEHVEYTYTVGMTDEEVTERLRAGTTAVLALAHDNDAYALPVSYAYRDGSLLLRLSDDGHSKKMTYAGTTDEASLLLYDASDGDSWSVVVEGELRRLPPEERQSFDAAAINDAFTDLRVFDEPIGDVEVVLFELVPNRVTGRRTGEHNETVRSEDPGSDEGPSDDDTP</sequence>
<reference evidence="2 3" key="1">
    <citation type="journal article" date="2019" name="Int. J. Syst. Evol. Microbiol.">
        <title>The Global Catalogue of Microorganisms (GCM) 10K type strain sequencing project: providing services to taxonomists for standard genome sequencing and annotation.</title>
        <authorList>
            <consortium name="The Broad Institute Genomics Platform"/>
            <consortium name="The Broad Institute Genome Sequencing Center for Infectious Disease"/>
            <person name="Wu L."/>
            <person name="Ma J."/>
        </authorList>
    </citation>
    <scope>NUCLEOTIDE SEQUENCE [LARGE SCALE GENOMIC DNA]</scope>
    <source>
        <strain evidence="2 3">CGMCC 1.12543</strain>
    </source>
</reference>
<dbReference type="InterPro" id="IPR024747">
    <property type="entry name" value="Pyridox_Oxase-rel"/>
</dbReference>
<dbReference type="SUPFAM" id="SSF50475">
    <property type="entry name" value="FMN-binding split barrel"/>
    <property type="match status" value="1"/>
</dbReference>
<accession>A0ABD5RPV6</accession>
<organism evidence="2 3">
    <name type="scientific">Halomarina salina</name>
    <dbReference type="NCBI Taxonomy" id="1872699"/>
    <lineage>
        <taxon>Archaea</taxon>
        <taxon>Methanobacteriati</taxon>
        <taxon>Methanobacteriota</taxon>
        <taxon>Stenosarchaea group</taxon>
        <taxon>Halobacteria</taxon>
        <taxon>Halobacteriales</taxon>
        <taxon>Natronomonadaceae</taxon>
        <taxon>Halomarina</taxon>
    </lineage>
</organism>
<dbReference type="Gene3D" id="2.30.110.10">
    <property type="entry name" value="Electron Transport, Fmn-binding Protein, Chain A"/>
    <property type="match status" value="1"/>
</dbReference>
<feature type="compositionally biased region" description="Basic and acidic residues" evidence="1">
    <location>
        <begin position="143"/>
        <end position="155"/>
    </location>
</feature>